<dbReference type="AlphaFoldDB" id="A0A550CYY2"/>
<proteinExistence type="predicted"/>
<comment type="caution">
    <text evidence="1">The sequence shown here is derived from an EMBL/GenBank/DDBJ whole genome shotgun (WGS) entry which is preliminary data.</text>
</comment>
<evidence type="ECO:0000313" key="1">
    <source>
        <dbReference type="EMBL" id="TRM69994.1"/>
    </source>
</evidence>
<name>A0A550CYY2_9AGAR</name>
<protein>
    <submittedName>
        <fullName evidence="1">Uncharacterized protein</fullName>
    </submittedName>
</protein>
<dbReference type="Proteomes" id="UP000320762">
    <property type="component" value="Unassembled WGS sequence"/>
</dbReference>
<accession>A0A550CYY2</accession>
<organism evidence="1 2">
    <name type="scientific">Schizophyllum amplum</name>
    <dbReference type="NCBI Taxonomy" id="97359"/>
    <lineage>
        <taxon>Eukaryota</taxon>
        <taxon>Fungi</taxon>
        <taxon>Dikarya</taxon>
        <taxon>Basidiomycota</taxon>
        <taxon>Agaricomycotina</taxon>
        <taxon>Agaricomycetes</taxon>
        <taxon>Agaricomycetidae</taxon>
        <taxon>Agaricales</taxon>
        <taxon>Schizophyllaceae</taxon>
        <taxon>Schizophyllum</taxon>
    </lineage>
</organism>
<reference evidence="1 2" key="1">
    <citation type="journal article" date="2019" name="New Phytol.">
        <title>Comparative genomics reveals unique wood-decay strategies and fruiting body development in the Schizophyllaceae.</title>
        <authorList>
            <person name="Almasi E."/>
            <person name="Sahu N."/>
            <person name="Krizsan K."/>
            <person name="Balint B."/>
            <person name="Kovacs G.M."/>
            <person name="Kiss B."/>
            <person name="Cseklye J."/>
            <person name="Drula E."/>
            <person name="Henrissat B."/>
            <person name="Nagy I."/>
            <person name="Chovatia M."/>
            <person name="Adam C."/>
            <person name="LaButti K."/>
            <person name="Lipzen A."/>
            <person name="Riley R."/>
            <person name="Grigoriev I.V."/>
            <person name="Nagy L.G."/>
        </authorList>
    </citation>
    <scope>NUCLEOTIDE SEQUENCE [LARGE SCALE GENOMIC DNA]</scope>
    <source>
        <strain evidence="1 2">NL-1724</strain>
    </source>
</reference>
<evidence type="ECO:0000313" key="2">
    <source>
        <dbReference type="Proteomes" id="UP000320762"/>
    </source>
</evidence>
<sequence length="161" mass="18545">MDQDGSVEQQHDSCFWKEERDRLLVENAQLKFLVQRLQNDIVKSTPRPRTPSDFANLPNEISLLIFDRTVAPLFLFSPAYSVRGSAQLQCVETKRCLSLVCRSWYQAATELLYRDVSFRSIGQIAAFLDTLQTTGKADLPSLVRSITVTCYVPRDVRRDRW</sequence>
<keyword evidence="2" id="KW-1185">Reference proteome</keyword>
<dbReference type="OrthoDB" id="3258555at2759"/>
<gene>
    <name evidence="1" type="ORF">BD626DRAFT_21593</name>
</gene>
<dbReference type="EMBL" id="VDMD01000001">
    <property type="protein sequence ID" value="TRM69994.1"/>
    <property type="molecule type" value="Genomic_DNA"/>
</dbReference>